<evidence type="ECO:0000313" key="12">
    <source>
        <dbReference type="EMBL" id="MXP65593.1"/>
    </source>
</evidence>
<evidence type="ECO:0000256" key="7">
    <source>
        <dbReference type="ARBA" id="ARBA00022779"/>
    </source>
</evidence>
<comment type="function">
    <text evidence="1 10">Controls the rotational direction of flagella during chemotaxis.</text>
</comment>
<protein>
    <recommendedName>
        <fullName evidence="10">Flagellar protein FliL</fullName>
    </recommendedName>
</protein>
<keyword evidence="7 10" id="KW-0283">Flagellar rotation</keyword>
<keyword evidence="12" id="KW-0969">Cilium</keyword>
<evidence type="ECO:0000313" key="13">
    <source>
        <dbReference type="Proteomes" id="UP000460715"/>
    </source>
</evidence>
<keyword evidence="8 10" id="KW-1133">Transmembrane helix</keyword>
<keyword evidence="13" id="KW-1185">Reference proteome</keyword>
<dbReference type="EMBL" id="SNVJ01000023">
    <property type="protein sequence ID" value="MXP65593.1"/>
    <property type="molecule type" value="Genomic_DNA"/>
</dbReference>
<feature type="transmembrane region" description="Helical" evidence="10">
    <location>
        <begin position="25"/>
        <end position="47"/>
    </location>
</feature>
<dbReference type="RefSeq" id="WP_160938999.1">
    <property type="nucleotide sequence ID" value="NZ_SNVJ01000023.1"/>
</dbReference>
<dbReference type="GO" id="GO:0006935">
    <property type="term" value="P:chemotaxis"/>
    <property type="evidence" value="ECO:0007669"/>
    <property type="project" value="UniProtKB-KW"/>
</dbReference>
<dbReference type="AlphaFoldDB" id="A0A845BDC9"/>
<dbReference type="GO" id="GO:0071978">
    <property type="term" value="P:bacterial-type flagellum-dependent swarming motility"/>
    <property type="evidence" value="ECO:0007669"/>
    <property type="project" value="TreeGrafter"/>
</dbReference>
<dbReference type="GO" id="GO:0005886">
    <property type="term" value="C:plasma membrane"/>
    <property type="evidence" value="ECO:0007669"/>
    <property type="project" value="UniProtKB-SubCell"/>
</dbReference>
<comment type="caution">
    <text evidence="12">The sequence shown here is derived from an EMBL/GenBank/DDBJ whole genome shotgun (WGS) entry which is preliminary data.</text>
</comment>
<evidence type="ECO:0000256" key="1">
    <source>
        <dbReference type="ARBA" id="ARBA00002254"/>
    </source>
</evidence>
<evidence type="ECO:0000256" key="2">
    <source>
        <dbReference type="ARBA" id="ARBA00004162"/>
    </source>
</evidence>
<reference evidence="12 13" key="1">
    <citation type="submission" date="2019-03" db="EMBL/GenBank/DDBJ databases">
        <title>Roseomonas sp. a novel Roseomonas species isolated from Sea whip Gorgonian.</title>
        <authorList>
            <person name="Li F."/>
            <person name="Pan X."/>
            <person name="Huang S."/>
            <person name="Li Z."/>
            <person name="Meng B."/>
        </authorList>
    </citation>
    <scope>NUCLEOTIDE SEQUENCE [LARGE SCALE GENOMIC DNA]</scope>
    <source>
        <strain evidence="12 13">M0104</strain>
    </source>
</reference>
<gene>
    <name evidence="12" type="ORF">E0493_19785</name>
</gene>
<evidence type="ECO:0000256" key="4">
    <source>
        <dbReference type="ARBA" id="ARBA00022475"/>
    </source>
</evidence>
<evidence type="ECO:0000256" key="8">
    <source>
        <dbReference type="ARBA" id="ARBA00022989"/>
    </source>
</evidence>
<keyword evidence="5 10" id="KW-0145">Chemotaxis</keyword>
<dbReference type="GO" id="GO:0009425">
    <property type="term" value="C:bacterial-type flagellum basal body"/>
    <property type="evidence" value="ECO:0007669"/>
    <property type="project" value="InterPro"/>
</dbReference>
<keyword evidence="6 10" id="KW-0812">Transmembrane</keyword>
<name>A0A845BDC9_9PROT</name>
<accession>A0A845BDC9</accession>
<keyword evidence="10" id="KW-0997">Cell inner membrane</keyword>
<evidence type="ECO:0000256" key="6">
    <source>
        <dbReference type="ARBA" id="ARBA00022692"/>
    </source>
</evidence>
<sequence length="177" mass="18867">MASPLAENSAKNPEKPGRKGSRRRLLPVLILLPLLLGGGAAGIWFLAPGAAEAVRHLAGLDATPDEGGAAAALPPAGRPSFVEFPEMTLSLPNGGRPRQLRLKLAVEVEGDPAMVQADLLSPRIYDSLVLYLRTLRDSEMEGALAMDRLRGDLHRRLDLVLGPGRVRDVLITGFVVA</sequence>
<evidence type="ECO:0000256" key="9">
    <source>
        <dbReference type="ARBA" id="ARBA00023136"/>
    </source>
</evidence>
<dbReference type="PANTHER" id="PTHR35091">
    <property type="entry name" value="FLAGELLAR PROTEIN FLIL"/>
    <property type="match status" value="1"/>
</dbReference>
<dbReference type="PANTHER" id="PTHR35091:SF2">
    <property type="entry name" value="FLAGELLAR PROTEIN FLIL"/>
    <property type="match status" value="1"/>
</dbReference>
<evidence type="ECO:0000256" key="5">
    <source>
        <dbReference type="ARBA" id="ARBA00022500"/>
    </source>
</evidence>
<evidence type="ECO:0000256" key="11">
    <source>
        <dbReference type="SAM" id="MobiDB-lite"/>
    </source>
</evidence>
<keyword evidence="9 10" id="KW-0472">Membrane</keyword>
<dbReference type="OrthoDB" id="7619358at2"/>
<comment type="subcellular location">
    <subcellularLocation>
        <location evidence="10">Cell inner membrane</location>
    </subcellularLocation>
    <subcellularLocation>
        <location evidence="2">Cell membrane</location>
        <topology evidence="2">Single-pass membrane protein</topology>
    </subcellularLocation>
</comment>
<organism evidence="12 13">
    <name type="scientific">Teichococcus coralli</name>
    <dbReference type="NCBI Taxonomy" id="2545983"/>
    <lineage>
        <taxon>Bacteria</taxon>
        <taxon>Pseudomonadati</taxon>
        <taxon>Pseudomonadota</taxon>
        <taxon>Alphaproteobacteria</taxon>
        <taxon>Acetobacterales</taxon>
        <taxon>Roseomonadaceae</taxon>
        <taxon>Roseomonas</taxon>
    </lineage>
</organism>
<proteinExistence type="inferred from homology"/>
<evidence type="ECO:0000256" key="3">
    <source>
        <dbReference type="ARBA" id="ARBA00008281"/>
    </source>
</evidence>
<keyword evidence="12" id="KW-0282">Flagellum</keyword>
<dbReference type="InterPro" id="IPR005503">
    <property type="entry name" value="FliL"/>
</dbReference>
<keyword evidence="12" id="KW-0966">Cell projection</keyword>
<evidence type="ECO:0000256" key="10">
    <source>
        <dbReference type="RuleBase" id="RU364125"/>
    </source>
</evidence>
<keyword evidence="4" id="KW-1003">Cell membrane</keyword>
<dbReference type="Pfam" id="PF03748">
    <property type="entry name" value="FliL"/>
    <property type="match status" value="1"/>
</dbReference>
<dbReference type="Proteomes" id="UP000460715">
    <property type="component" value="Unassembled WGS sequence"/>
</dbReference>
<feature type="region of interest" description="Disordered" evidence="11">
    <location>
        <begin position="1"/>
        <end position="20"/>
    </location>
</feature>
<comment type="similarity">
    <text evidence="3 10">Belongs to the FliL family.</text>
</comment>